<dbReference type="RefSeq" id="WP_055729625.1">
    <property type="nucleotide sequence ID" value="NZ_FUYX01000005.1"/>
</dbReference>
<feature type="binding site" evidence="8">
    <location>
        <position position="223"/>
    </location>
    <ligand>
        <name>deamido-NAD(+)</name>
        <dbReference type="ChEBI" id="CHEBI:58437"/>
        <note>ligand shared between two neighboring subunits</note>
    </ligand>
</feature>
<evidence type="ECO:0000313" key="14">
    <source>
        <dbReference type="Proteomes" id="UP000051562"/>
    </source>
</evidence>
<reference evidence="12 14" key="1">
    <citation type="submission" date="2015-10" db="EMBL/GenBank/DDBJ databases">
        <title>Draft genome of Bosea thiooxidans.</title>
        <authorList>
            <person name="Wang X."/>
        </authorList>
    </citation>
    <scope>NUCLEOTIDE SEQUENCE [LARGE SCALE GENOMIC DNA]</scope>
    <source>
        <strain evidence="12 14">CGMCC 9174</strain>
    </source>
</reference>
<dbReference type="InterPro" id="IPR014729">
    <property type="entry name" value="Rossmann-like_a/b/a_fold"/>
</dbReference>
<evidence type="ECO:0000259" key="11">
    <source>
        <dbReference type="Pfam" id="PF02540"/>
    </source>
</evidence>
<keyword evidence="6 8" id="KW-0460">Magnesium</keyword>
<comment type="function">
    <text evidence="8">Catalyzes the ATP-dependent amidation of deamido-NAD to form NAD. Uses ammonia as a nitrogen source.</text>
</comment>
<dbReference type="GO" id="GO:0009435">
    <property type="term" value="P:NAD+ biosynthetic process"/>
    <property type="evidence" value="ECO:0007669"/>
    <property type="project" value="UniProtKB-UniRule"/>
</dbReference>
<dbReference type="NCBIfam" id="NF002048">
    <property type="entry name" value="PRK00876.1"/>
    <property type="match status" value="1"/>
</dbReference>
<dbReference type="GO" id="GO:0003952">
    <property type="term" value="F:NAD+ synthase (glutamine-hydrolyzing) activity"/>
    <property type="evidence" value="ECO:0007669"/>
    <property type="project" value="InterPro"/>
</dbReference>
<evidence type="ECO:0000313" key="15">
    <source>
        <dbReference type="Proteomes" id="UP000190130"/>
    </source>
</evidence>
<evidence type="ECO:0000256" key="3">
    <source>
        <dbReference type="ARBA" id="ARBA00022723"/>
    </source>
</evidence>
<organism evidence="12 14">
    <name type="scientific">Bosea thiooxidans</name>
    <dbReference type="NCBI Taxonomy" id="53254"/>
    <lineage>
        <taxon>Bacteria</taxon>
        <taxon>Pseudomonadati</taxon>
        <taxon>Pseudomonadota</taxon>
        <taxon>Alphaproteobacteria</taxon>
        <taxon>Hyphomicrobiales</taxon>
        <taxon>Boseaceae</taxon>
        <taxon>Bosea</taxon>
    </lineage>
</organism>
<evidence type="ECO:0000313" key="13">
    <source>
        <dbReference type="EMBL" id="SKB76693.1"/>
    </source>
</evidence>
<evidence type="ECO:0000256" key="10">
    <source>
        <dbReference type="RuleBase" id="RU003812"/>
    </source>
</evidence>
<dbReference type="EC" id="6.3.1.5" evidence="8 10"/>
<dbReference type="SUPFAM" id="SSF52402">
    <property type="entry name" value="Adenine nucleotide alpha hydrolases-like"/>
    <property type="match status" value="1"/>
</dbReference>
<dbReference type="HAMAP" id="MF_00193">
    <property type="entry name" value="NadE_ammonia_dep"/>
    <property type="match status" value="1"/>
</dbReference>
<keyword evidence="2 8" id="KW-0436">Ligase</keyword>
<dbReference type="PANTHER" id="PTHR23090">
    <property type="entry name" value="NH 3 /GLUTAMINE-DEPENDENT NAD + SYNTHETASE"/>
    <property type="match status" value="1"/>
</dbReference>
<evidence type="ECO:0000256" key="1">
    <source>
        <dbReference type="ARBA" id="ARBA00005859"/>
    </source>
</evidence>
<dbReference type="EMBL" id="LMAR01000053">
    <property type="protein sequence ID" value="KQK29044.1"/>
    <property type="molecule type" value="Genomic_DNA"/>
</dbReference>
<protein>
    <recommendedName>
        <fullName evidence="8 10">NH(3)-dependent NAD(+) synthetase</fullName>
        <ecNumber evidence="8 10">6.3.1.5</ecNumber>
    </recommendedName>
</protein>
<feature type="binding site" evidence="8">
    <location>
        <begin position="47"/>
        <end position="54"/>
    </location>
    <ligand>
        <name>ATP</name>
        <dbReference type="ChEBI" id="CHEBI:30616"/>
    </ligand>
</feature>
<sequence length="335" mass="36551">MNISPATRGPAFSADTLKINGAAEIERIVAALREQLRGMRKRGLVLGLSGGVDSSVSVALAVRAVGAKNVFCLFMPENDSDPESLRLGRLVAETFGVQAVVEDIGPSLQAMGCYDRRDAFIRELVPEYGPGWASKIVIANSLAGDGYNISSLVVQDPQGKQTKLRMPPAVYLGVVAATNMKQRTRKQIEYYHADRLNFAVLGTPNRLEYDQGFFVKNGDGAADVKPIAHLYKSQVYALAAELGVPEEIRRRPPTTDTFSLAQTQEEFYFSLPYDRMDLCLYGLNNGLSAEAVGAAAKLTAVEVERVWADIAAKRRATRYLHMGPQLVRPVDEIAG</sequence>
<proteinExistence type="inferred from homology"/>
<dbReference type="Proteomes" id="UP000190130">
    <property type="component" value="Unassembled WGS sequence"/>
</dbReference>
<keyword evidence="4 8" id="KW-0547">Nucleotide-binding</keyword>
<keyword evidence="5 8" id="KW-0067">ATP-binding</keyword>
<dbReference type="GO" id="GO:0004359">
    <property type="term" value="F:glutaminase activity"/>
    <property type="evidence" value="ECO:0007669"/>
    <property type="project" value="InterPro"/>
</dbReference>
<dbReference type="GO" id="GO:0005737">
    <property type="term" value="C:cytoplasm"/>
    <property type="evidence" value="ECO:0007669"/>
    <property type="project" value="InterPro"/>
</dbReference>
<dbReference type="GO" id="GO:0008795">
    <property type="term" value="F:NAD+ synthase activity"/>
    <property type="evidence" value="ECO:0007669"/>
    <property type="project" value="UniProtKB-UniRule"/>
</dbReference>
<feature type="binding site" evidence="8">
    <location>
        <position position="203"/>
    </location>
    <ligand>
        <name>ATP</name>
        <dbReference type="ChEBI" id="CHEBI:30616"/>
    </ligand>
</feature>
<feature type="binding site" description="in other chain" evidence="8">
    <location>
        <position position="216"/>
    </location>
    <ligand>
        <name>deamido-NAD(+)</name>
        <dbReference type="ChEBI" id="CHEBI:58437"/>
        <note>ligand shared between two neighboring subunits</note>
    </ligand>
</feature>
<comment type="catalytic activity">
    <reaction evidence="8 10">
        <text>deamido-NAD(+) + NH4(+) + ATP = AMP + diphosphate + NAD(+) + H(+)</text>
        <dbReference type="Rhea" id="RHEA:21188"/>
        <dbReference type="ChEBI" id="CHEBI:15378"/>
        <dbReference type="ChEBI" id="CHEBI:28938"/>
        <dbReference type="ChEBI" id="CHEBI:30616"/>
        <dbReference type="ChEBI" id="CHEBI:33019"/>
        <dbReference type="ChEBI" id="CHEBI:57540"/>
        <dbReference type="ChEBI" id="CHEBI:58437"/>
        <dbReference type="ChEBI" id="CHEBI:456215"/>
        <dbReference type="EC" id="6.3.1.5"/>
    </reaction>
</comment>
<feature type="binding site" evidence="8">
    <location>
        <position position="254"/>
    </location>
    <ligand>
        <name>ATP</name>
        <dbReference type="ChEBI" id="CHEBI:30616"/>
    </ligand>
</feature>
<keyword evidence="7 8" id="KW-0520">NAD</keyword>
<comment type="similarity">
    <text evidence="1 8 9">Belongs to the NAD synthetase family.</text>
</comment>
<dbReference type="CDD" id="cd00553">
    <property type="entry name" value="NAD_synthase"/>
    <property type="match status" value="1"/>
</dbReference>
<evidence type="ECO:0000256" key="5">
    <source>
        <dbReference type="ARBA" id="ARBA00022840"/>
    </source>
</evidence>
<evidence type="ECO:0000256" key="7">
    <source>
        <dbReference type="ARBA" id="ARBA00023027"/>
    </source>
</evidence>
<feature type="binding site" evidence="8">
    <location>
        <position position="208"/>
    </location>
    <ligand>
        <name>Mg(2+)</name>
        <dbReference type="ChEBI" id="CHEBI:18420"/>
    </ligand>
</feature>
<dbReference type="InterPro" id="IPR022926">
    <property type="entry name" value="NH(3)-dep_NAD(+)_synth"/>
</dbReference>
<dbReference type="UniPathway" id="UPA00253">
    <property type="reaction ID" value="UER00333"/>
</dbReference>
<dbReference type="InterPro" id="IPR022310">
    <property type="entry name" value="NAD/GMP_synthase"/>
</dbReference>
<evidence type="ECO:0000256" key="8">
    <source>
        <dbReference type="HAMAP-Rule" id="MF_00193"/>
    </source>
</evidence>
<gene>
    <name evidence="8 12" type="primary">nadE</name>
    <name evidence="12" type="ORF">ARD30_19655</name>
    <name evidence="13" type="ORF">SAMN05660750_02201</name>
</gene>
<comment type="subunit">
    <text evidence="8">Homodimer.</text>
</comment>
<reference evidence="13 15" key="2">
    <citation type="submission" date="2017-02" db="EMBL/GenBank/DDBJ databases">
        <authorList>
            <person name="Peterson S.W."/>
        </authorList>
    </citation>
    <scope>NUCLEOTIDE SEQUENCE [LARGE SCALE GENOMIC DNA]</scope>
    <source>
        <strain evidence="13 15">DSM 9653</strain>
    </source>
</reference>
<evidence type="ECO:0000256" key="6">
    <source>
        <dbReference type="ARBA" id="ARBA00022842"/>
    </source>
</evidence>
<dbReference type="STRING" id="53254.SAMN05660750_02201"/>
<name>A0A0Q3KXI7_9HYPH</name>
<feature type="binding site" evidence="8">
    <location>
        <position position="232"/>
    </location>
    <ligand>
        <name>ATP</name>
        <dbReference type="ChEBI" id="CHEBI:30616"/>
    </ligand>
</feature>
<dbReference type="NCBIfam" id="TIGR00552">
    <property type="entry name" value="nadE"/>
    <property type="match status" value="1"/>
</dbReference>
<feature type="domain" description="NAD/GMP synthase" evidence="11">
    <location>
        <begin position="175"/>
        <end position="308"/>
    </location>
</feature>
<feature type="binding site" description="in other chain" evidence="8">
    <location>
        <position position="183"/>
    </location>
    <ligand>
        <name>deamido-NAD(+)</name>
        <dbReference type="ChEBI" id="CHEBI:58437"/>
        <note>ligand shared between two neighboring subunits</note>
    </ligand>
</feature>
<keyword evidence="3 8" id="KW-0479">Metal-binding</keyword>
<evidence type="ECO:0000256" key="9">
    <source>
        <dbReference type="RuleBase" id="RU003811"/>
    </source>
</evidence>
<feature type="binding site" evidence="8">
    <location>
        <position position="53"/>
    </location>
    <ligand>
        <name>Mg(2+)</name>
        <dbReference type="ChEBI" id="CHEBI:18420"/>
    </ligand>
</feature>
<dbReference type="Pfam" id="PF02540">
    <property type="entry name" value="NAD_synthase"/>
    <property type="match status" value="2"/>
</dbReference>
<keyword evidence="14" id="KW-1185">Reference proteome</keyword>
<evidence type="ECO:0000256" key="2">
    <source>
        <dbReference type="ARBA" id="ARBA00022598"/>
    </source>
</evidence>
<dbReference type="EMBL" id="FUYX01000005">
    <property type="protein sequence ID" value="SKB76693.1"/>
    <property type="molecule type" value="Genomic_DNA"/>
</dbReference>
<dbReference type="GO" id="GO:0046872">
    <property type="term" value="F:metal ion binding"/>
    <property type="evidence" value="ECO:0007669"/>
    <property type="project" value="UniProtKB-KW"/>
</dbReference>
<evidence type="ECO:0000256" key="4">
    <source>
        <dbReference type="ARBA" id="ARBA00022741"/>
    </source>
</evidence>
<dbReference type="Gene3D" id="3.40.50.620">
    <property type="entry name" value="HUPs"/>
    <property type="match status" value="1"/>
</dbReference>
<accession>A0A0Q3KXI7</accession>
<comment type="pathway">
    <text evidence="8">Cofactor biosynthesis; NAD(+) biosynthesis; NAD(+) from deamido-NAD(+) (ammonia route): step 1/1.</text>
</comment>
<dbReference type="GO" id="GO:0005524">
    <property type="term" value="F:ATP binding"/>
    <property type="evidence" value="ECO:0007669"/>
    <property type="project" value="UniProtKB-UniRule"/>
</dbReference>
<feature type="domain" description="NAD/GMP synthase" evidence="11">
    <location>
        <begin position="25"/>
        <end position="111"/>
    </location>
</feature>
<dbReference type="AlphaFoldDB" id="A0A0Q3KXI7"/>
<dbReference type="Proteomes" id="UP000051562">
    <property type="component" value="Unassembled WGS sequence"/>
</dbReference>
<evidence type="ECO:0000313" key="12">
    <source>
        <dbReference type="EMBL" id="KQK29044.1"/>
    </source>
</evidence>
<comment type="caution">
    <text evidence="8">Lacks conserved residue(s) required for the propagation of feature annotation.</text>
</comment>
<dbReference type="OrthoDB" id="3266517at2"/>
<dbReference type="PANTHER" id="PTHR23090:SF9">
    <property type="entry name" value="GLUTAMINE-DEPENDENT NAD(+) SYNTHETASE"/>
    <property type="match status" value="1"/>
</dbReference>
<dbReference type="InterPro" id="IPR003694">
    <property type="entry name" value="NAD_synthase"/>
</dbReference>